<dbReference type="PROSITE" id="PS00217">
    <property type="entry name" value="SUGAR_TRANSPORT_2"/>
    <property type="match status" value="1"/>
</dbReference>
<keyword evidence="6 8" id="KW-0472">Membrane</keyword>
<feature type="transmembrane region" description="Helical" evidence="8">
    <location>
        <begin position="119"/>
        <end position="139"/>
    </location>
</feature>
<name>A0A9X0BAP2_9EURO</name>
<evidence type="ECO:0000256" key="4">
    <source>
        <dbReference type="ARBA" id="ARBA00022692"/>
    </source>
</evidence>
<dbReference type="AlphaFoldDB" id="A0A9X0BAP2"/>
<accession>A0A9X0BAP2</accession>
<organism evidence="10 11">
    <name type="scientific">Penicillium cosmopolitanum</name>
    <dbReference type="NCBI Taxonomy" id="1131564"/>
    <lineage>
        <taxon>Eukaryota</taxon>
        <taxon>Fungi</taxon>
        <taxon>Dikarya</taxon>
        <taxon>Ascomycota</taxon>
        <taxon>Pezizomycotina</taxon>
        <taxon>Eurotiomycetes</taxon>
        <taxon>Eurotiomycetidae</taxon>
        <taxon>Eurotiales</taxon>
        <taxon>Aspergillaceae</taxon>
        <taxon>Penicillium</taxon>
    </lineage>
</organism>
<evidence type="ECO:0000313" key="10">
    <source>
        <dbReference type="EMBL" id="KAJ5398026.1"/>
    </source>
</evidence>
<dbReference type="PRINTS" id="PR00171">
    <property type="entry name" value="SUGRTRNSPORT"/>
</dbReference>
<dbReference type="PROSITE" id="PS50850">
    <property type="entry name" value="MFS"/>
    <property type="match status" value="1"/>
</dbReference>
<dbReference type="Pfam" id="PF00083">
    <property type="entry name" value="Sugar_tr"/>
    <property type="match status" value="1"/>
</dbReference>
<keyword evidence="3 7" id="KW-0813">Transport</keyword>
<dbReference type="GeneID" id="81369756"/>
<dbReference type="GO" id="GO:0016020">
    <property type="term" value="C:membrane"/>
    <property type="evidence" value="ECO:0007669"/>
    <property type="project" value="UniProtKB-SubCell"/>
</dbReference>
<dbReference type="InterPro" id="IPR005829">
    <property type="entry name" value="Sugar_transporter_CS"/>
</dbReference>
<feature type="transmembrane region" description="Helical" evidence="8">
    <location>
        <begin position="56"/>
        <end position="78"/>
    </location>
</feature>
<reference evidence="10" key="2">
    <citation type="journal article" date="2023" name="IMA Fungus">
        <title>Comparative genomic study of the Penicillium genus elucidates a diverse pangenome and 15 lateral gene transfer events.</title>
        <authorList>
            <person name="Petersen C."/>
            <person name="Sorensen T."/>
            <person name="Nielsen M.R."/>
            <person name="Sondergaard T.E."/>
            <person name="Sorensen J.L."/>
            <person name="Fitzpatrick D.A."/>
            <person name="Frisvad J.C."/>
            <person name="Nielsen K.L."/>
        </authorList>
    </citation>
    <scope>NUCLEOTIDE SEQUENCE</scope>
    <source>
        <strain evidence="10">IBT 29677</strain>
    </source>
</reference>
<dbReference type="PROSITE" id="PS00216">
    <property type="entry name" value="SUGAR_TRANSPORT_1"/>
    <property type="match status" value="1"/>
</dbReference>
<dbReference type="GO" id="GO:0005351">
    <property type="term" value="F:carbohydrate:proton symporter activity"/>
    <property type="evidence" value="ECO:0007669"/>
    <property type="project" value="TreeGrafter"/>
</dbReference>
<feature type="transmembrane region" description="Helical" evidence="8">
    <location>
        <begin position="338"/>
        <end position="357"/>
    </location>
</feature>
<dbReference type="PANTHER" id="PTHR48022">
    <property type="entry name" value="PLASTIDIC GLUCOSE TRANSPORTER 4"/>
    <property type="match status" value="1"/>
</dbReference>
<keyword evidence="4 8" id="KW-0812">Transmembrane</keyword>
<dbReference type="EMBL" id="JAPZBU010000006">
    <property type="protein sequence ID" value="KAJ5398026.1"/>
    <property type="molecule type" value="Genomic_DNA"/>
</dbReference>
<dbReference type="RefSeq" id="XP_056490078.1">
    <property type="nucleotide sequence ID" value="XM_056630776.1"/>
</dbReference>
<feature type="transmembrane region" description="Helical" evidence="8">
    <location>
        <begin position="308"/>
        <end position="329"/>
    </location>
</feature>
<comment type="subcellular location">
    <subcellularLocation>
        <location evidence="1">Membrane</location>
        <topology evidence="1">Multi-pass membrane protein</topology>
    </subcellularLocation>
</comment>
<evidence type="ECO:0000256" key="5">
    <source>
        <dbReference type="ARBA" id="ARBA00022989"/>
    </source>
</evidence>
<comment type="caution">
    <text evidence="10">The sequence shown here is derived from an EMBL/GenBank/DDBJ whole genome shotgun (WGS) entry which is preliminary data.</text>
</comment>
<evidence type="ECO:0000256" key="2">
    <source>
        <dbReference type="ARBA" id="ARBA00010992"/>
    </source>
</evidence>
<evidence type="ECO:0000256" key="8">
    <source>
        <dbReference type="SAM" id="Phobius"/>
    </source>
</evidence>
<feature type="transmembrane region" description="Helical" evidence="8">
    <location>
        <begin position="178"/>
        <end position="198"/>
    </location>
</feature>
<reference evidence="10" key="1">
    <citation type="submission" date="2022-12" db="EMBL/GenBank/DDBJ databases">
        <authorList>
            <person name="Petersen C."/>
        </authorList>
    </citation>
    <scope>NUCLEOTIDE SEQUENCE</scope>
    <source>
        <strain evidence="10">IBT 29677</strain>
    </source>
</reference>
<dbReference type="OrthoDB" id="5399138at2759"/>
<gene>
    <name evidence="10" type="ORF">N7509_006139</name>
</gene>
<evidence type="ECO:0000256" key="1">
    <source>
        <dbReference type="ARBA" id="ARBA00004141"/>
    </source>
</evidence>
<dbReference type="PANTHER" id="PTHR48022:SF2">
    <property type="entry name" value="PLASTIDIC GLUCOSE TRANSPORTER 4"/>
    <property type="match status" value="1"/>
</dbReference>
<dbReference type="InterPro" id="IPR005828">
    <property type="entry name" value="MFS_sugar_transport-like"/>
</dbReference>
<dbReference type="InterPro" id="IPR020846">
    <property type="entry name" value="MFS_dom"/>
</dbReference>
<dbReference type="Proteomes" id="UP001147747">
    <property type="component" value="Unassembled WGS sequence"/>
</dbReference>
<dbReference type="InterPro" id="IPR050360">
    <property type="entry name" value="MFS_Sugar_Transporters"/>
</dbReference>
<feature type="transmembrane region" description="Helical" evidence="8">
    <location>
        <begin position="436"/>
        <end position="456"/>
    </location>
</feature>
<proteinExistence type="inferred from homology"/>
<dbReference type="SUPFAM" id="SSF103473">
    <property type="entry name" value="MFS general substrate transporter"/>
    <property type="match status" value="1"/>
</dbReference>
<feature type="transmembrane region" description="Helical" evidence="8">
    <location>
        <begin position="271"/>
        <end position="292"/>
    </location>
</feature>
<feature type="transmembrane region" description="Helical" evidence="8">
    <location>
        <begin position="90"/>
        <end position="113"/>
    </location>
</feature>
<dbReference type="Gene3D" id="1.20.1250.20">
    <property type="entry name" value="MFS general substrate transporter like domains"/>
    <property type="match status" value="1"/>
</dbReference>
<keyword evidence="11" id="KW-1185">Reference proteome</keyword>
<protein>
    <submittedName>
        <fullName evidence="10">General substrate transporter</fullName>
    </submittedName>
</protein>
<feature type="transmembrane region" description="Helical" evidence="8">
    <location>
        <begin position="369"/>
        <end position="389"/>
    </location>
</feature>
<feature type="domain" description="Major facilitator superfamily (MFS) profile" evidence="9">
    <location>
        <begin position="17"/>
        <end position="460"/>
    </location>
</feature>
<evidence type="ECO:0000256" key="6">
    <source>
        <dbReference type="ARBA" id="ARBA00023136"/>
    </source>
</evidence>
<dbReference type="InterPro" id="IPR003663">
    <property type="entry name" value="Sugar/inositol_transpt"/>
</dbReference>
<evidence type="ECO:0000256" key="3">
    <source>
        <dbReference type="ARBA" id="ARBA00022448"/>
    </source>
</evidence>
<dbReference type="InterPro" id="IPR036259">
    <property type="entry name" value="MFS_trans_sf"/>
</dbReference>
<comment type="similarity">
    <text evidence="2 7">Belongs to the major facilitator superfamily. Sugar transporter (TC 2.A.1.1) family.</text>
</comment>
<feature type="transmembrane region" description="Helical" evidence="8">
    <location>
        <begin position="410"/>
        <end position="430"/>
    </location>
</feature>
<dbReference type="FunFam" id="1.20.1250.20:FF:000134">
    <property type="entry name" value="MFS sugar transporter protein"/>
    <property type="match status" value="1"/>
</dbReference>
<evidence type="ECO:0000259" key="9">
    <source>
        <dbReference type="PROSITE" id="PS50850"/>
    </source>
</evidence>
<feature type="transmembrane region" description="Helical" evidence="8">
    <location>
        <begin position="12"/>
        <end position="36"/>
    </location>
</feature>
<evidence type="ECO:0000313" key="11">
    <source>
        <dbReference type="Proteomes" id="UP001147747"/>
    </source>
</evidence>
<keyword evidence="5 8" id="KW-1133">Transmembrane helix</keyword>
<dbReference type="NCBIfam" id="TIGR00879">
    <property type="entry name" value="SP"/>
    <property type="match status" value="1"/>
</dbReference>
<evidence type="ECO:0000256" key="7">
    <source>
        <dbReference type="RuleBase" id="RU003346"/>
    </source>
</evidence>
<sequence length="488" mass="52458">MAGIKIWFRIPPNYLLSCILCSANGLLFGMDTGTIGPVTEMDFFKAAFGGTQSSTIHGLIVSCILIPAALSSLFAGYVADHVGRPKSISIGTLIFGAGAAIEAGSTSLAMFIIGRVIEGIGEGLFLGNLVVFICEISPIQKRGALTTGPQLACTLGLVLGYFVSYICSSIRSSLSWRLPWVLLSALSVLFSLLSLCFLPESPQWLGFQGRSAQAELTWDRLGVARSDREKVETQAETDSGEIYPGLKKIGNGGTIDKLLDIFSEDVRGRTALAVFLMGMQQMSGIDGILYYAPQLFQNAGLASSEASFLASGVSALVIFAVTIPGLLYADKWGRRKSIIFGGIGMGILMFLMGGLYAEGAVHKNTGVGRWIVIVSIYLFAALYSATWGITAKVYAAEIQPQRTRASATTLAHSSNWVFNFTVALTTPILLAKSSFGAYFLFGGCCVITVIVSIFYMHETKGRSFPQIEEAFLKSSDIGVFWKREENKA</sequence>
<feature type="transmembrane region" description="Helical" evidence="8">
    <location>
        <begin position="151"/>
        <end position="172"/>
    </location>
</feature>